<feature type="region of interest" description="Disordered" evidence="1">
    <location>
        <begin position="1"/>
        <end position="28"/>
    </location>
</feature>
<feature type="compositionally biased region" description="Acidic residues" evidence="1">
    <location>
        <begin position="131"/>
        <end position="145"/>
    </location>
</feature>
<dbReference type="EMBL" id="JABANO010036768">
    <property type="protein sequence ID" value="KAF4701255.1"/>
    <property type="molecule type" value="Genomic_DNA"/>
</dbReference>
<feature type="non-terminal residue" evidence="2">
    <location>
        <position position="277"/>
    </location>
</feature>
<protein>
    <submittedName>
        <fullName evidence="2">Uncharacterized protein</fullName>
    </submittedName>
</protein>
<gene>
    <name evidence="2" type="ORF">FOZ63_010835</name>
</gene>
<accession>A0A7J6PYT0</accession>
<feature type="non-terminal residue" evidence="2">
    <location>
        <position position="1"/>
    </location>
</feature>
<evidence type="ECO:0000313" key="3">
    <source>
        <dbReference type="Proteomes" id="UP000553632"/>
    </source>
</evidence>
<feature type="compositionally biased region" description="Polar residues" evidence="1">
    <location>
        <begin position="10"/>
        <end position="21"/>
    </location>
</feature>
<keyword evidence="3" id="KW-1185">Reference proteome</keyword>
<feature type="compositionally biased region" description="Basic and acidic residues" evidence="1">
    <location>
        <begin position="71"/>
        <end position="81"/>
    </location>
</feature>
<dbReference type="Proteomes" id="UP000553632">
    <property type="component" value="Unassembled WGS sequence"/>
</dbReference>
<sequence length="277" mass="30233">TEIDGDNDTARVNTDYTTQDTGDYEDDLDETFEEDVQKGGAFEVVLEFVFPLMSLFQSRILSRSLHHHRRQDSGDSNREDGWSSPSVEGSGTQGTGTVTTILPPPGPRPKPAVKEVSALGGLFGGYSSSSESEDDSVEEMQDEQDERSVEGLTRTRLESGAKLVQSKVAPIESTKDAPHHPVGGRMGRLRGMIAELVRPTIEATGGGMREKALAAAPWPVRQQVARLQSLCGDDKSSAQWRQLECRLEDCLEKSKLTMTRLAETTADGLAVYLHSLP</sequence>
<reference evidence="2 3" key="1">
    <citation type="submission" date="2020-04" db="EMBL/GenBank/DDBJ databases">
        <title>Perkinsus olseni comparative genomics.</title>
        <authorList>
            <person name="Bogema D.R."/>
        </authorList>
    </citation>
    <scope>NUCLEOTIDE SEQUENCE [LARGE SCALE GENOMIC DNA]</scope>
    <source>
        <strain evidence="2 3">ATCC PRA-207</strain>
    </source>
</reference>
<organism evidence="2 3">
    <name type="scientific">Perkinsus olseni</name>
    <name type="common">Perkinsus atlanticus</name>
    <dbReference type="NCBI Taxonomy" id="32597"/>
    <lineage>
        <taxon>Eukaryota</taxon>
        <taxon>Sar</taxon>
        <taxon>Alveolata</taxon>
        <taxon>Perkinsozoa</taxon>
        <taxon>Perkinsea</taxon>
        <taxon>Perkinsida</taxon>
        <taxon>Perkinsidae</taxon>
        <taxon>Perkinsus</taxon>
    </lineage>
</organism>
<proteinExistence type="predicted"/>
<name>A0A7J6PYT0_PEROL</name>
<comment type="caution">
    <text evidence="2">The sequence shown here is derived from an EMBL/GenBank/DDBJ whole genome shotgun (WGS) entry which is preliminary data.</text>
</comment>
<dbReference type="AlphaFoldDB" id="A0A7J6PYT0"/>
<feature type="region of interest" description="Disordered" evidence="1">
    <location>
        <begin position="69"/>
        <end position="153"/>
    </location>
</feature>
<evidence type="ECO:0000313" key="2">
    <source>
        <dbReference type="EMBL" id="KAF4701255.1"/>
    </source>
</evidence>
<evidence type="ECO:0000256" key="1">
    <source>
        <dbReference type="SAM" id="MobiDB-lite"/>
    </source>
</evidence>